<dbReference type="InterPro" id="IPR001087">
    <property type="entry name" value="GDSL"/>
</dbReference>
<reference evidence="2" key="1">
    <citation type="submission" date="2016-11" db="EMBL/GenBank/DDBJ databases">
        <authorList>
            <person name="Varghese N."/>
            <person name="Submissions S."/>
        </authorList>
    </citation>
    <scope>NUCLEOTIDE SEQUENCE [LARGE SCALE GENOMIC DNA]</scope>
    <source>
        <strain evidence="2">DSM 18829</strain>
    </source>
</reference>
<protein>
    <submittedName>
        <fullName evidence="1">GDSL-like Lipase/Acylhydrolase</fullName>
    </submittedName>
</protein>
<organism evidence="1 2">
    <name type="scientific">Flavobacterium terrae</name>
    <dbReference type="NCBI Taxonomy" id="415425"/>
    <lineage>
        <taxon>Bacteria</taxon>
        <taxon>Pseudomonadati</taxon>
        <taxon>Bacteroidota</taxon>
        <taxon>Flavobacteriia</taxon>
        <taxon>Flavobacteriales</taxon>
        <taxon>Flavobacteriaceae</taxon>
        <taxon>Flavobacterium</taxon>
    </lineage>
</organism>
<dbReference type="Gene3D" id="3.40.50.1110">
    <property type="entry name" value="SGNH hydrolase"/>
    <property type="match status" value="2"/>
</dbReference>
<name>A0A1M6AID7_9FLAO</name>
<dbReference type="SUPFAM" id="SSF52266">
    <property type="entry name" value="SGNH hydrolase"/>
    <property type="match status" value="1"/>
</dbReference>
<dbReference type="OrthoDB" id="9764164at2"/>
<dbReference type="Pfam" id="PF00657">
    <property type="entry name" value="Lipase_GDSL"/>
    <property type="match status" value="1"/>
</dbReference>
<evidence type="ECO:0000313" key="1">
    <source>
        <dbReference type="EMBL" id="SHI36255.1"/>
    </source>
</evidence>
<dbReference type="Proteomes" id="UP000184488">
    <property type="component" value="Unassembled WGS sequence"/>
</dbReference>
<dbReference type="AlphaFoldDB" id="A0A1M6AID7"/>
<dbReference type="STRING" id="415425.SAMN05444363_0232"/>
<evidence type="ECO:0000313" key="2">
    <source>
        <dbReference type="Proteomes" id="UP000184488"/>
    </source>
</evidence>
<sequence>MIKNIKWLLFASLSIVACNDDDVITEEPVSSGSANFSKYVALGDSFAAGYSDGALFKEAQKTSYPAILSGQFMAAGGGSMTIPYMNDNIGGFTNTALGGPRLYLAPGNVPTPVAGTPSTDVSSHLSGAFTNLGVPGAKSYHLLAGGYGNIAGLLTSPPSANPYFVRFATSSTTSVLADALTQQPTFFSLWIGGNDVLGYALSGGDGSNPITPTINFDAAYNTLATQLATGGRKGVVANLPYVTSLPHFTTVPYNPVVLNSTQVSQLNSGYATYNGGLAVAVTNNLITQAEADRRRVVFQVGANPVVIVDSYLTDLSAYGIPSYRPATADDYPVLPSSAFIGTLVGGNPVAINGVSVPLADKWVVSKNEVDEIIAATDAYNVTIEAAANANGLAFVDAKSIMNQLTSPNGISVNGYTLKEDFVTGGAFSLDGVHPSPRGYALIANKFIEAINAKYGSTLKTVNVGTYRILFPSIL</sequence>
<dbReference type="GO" id="GO:0016788">
    <property type="term" value="F:hydrolase activity, acting on ester bonds"/>
    <property type="evidence" value="ECO:0007669"/>
    <property type="project" value="InterPro"/>
</dbReference>
<keyword evidence="2" id="KW-1185">Reference proteome</keyword>
<proteinExistence type="predicted"/>
<dbReference type="EMBL" id="FQZI01000001">
    <property type="protein sequence ID" value="SHI36255.1"/>
    <property type="molecule type" value="Genomic_DNA"/>
</dbReference>
<keyword evidence="1" id="KW-0378">Hydrolase</keyword>
<dbReference type="RefSeq" id="WP_073307772.1">
    <property type="nucleotide sequence ID" value="NZ_FQZI01000001.1"/>
</dbReference>
<dbReference type="PROSITE" id="PS51257">
    <property type="entry name" value="PROKAR_LIPOPROTEIN"/>
    <property type="match status" value="1"/>
</dbReference>
<dbReference type="InterPro" id="IPR036514">
    <property type="entry name" value="SGNH_hydro_sf"/>
</dbReference>
<gene>
    <name evidence="1" type="ORF">SAMN05444363_0232</name>
</gene>
<accession>A0A1M6AID7</accession>